<dbReference type="GO" id="GO:0043515">
    <property type="term" value="F:kinetochore binding"/>
    <property type="evidence" value="ECO:0007669"/>
    <property type="project" value="TreeGrafter"/>
</dbReference>
<feature type="compositionally biased region" description="Polar residues" evidence="3">
    <location>
        <begin position="569"/>
        <end position="585"/>
    </location>
</feature>
<reference evidence="6" key="1">
    <citation type="submission" date="2012-12" db="EMBL/GenBank/DDBJ databases">
        <authorList>
            <person name="Hellsten U."/>
            <person name="Grimwood J."/>
            <person name="Chapman J.A."/>
            <person name="Shapiro H."/>
            <person name="Aerts A."/>
            <person name="Otillar R.P."/>
            <person name="Terry A.Y."/>
            <person name="Boore J.L."/>
            <person name="Simakov O."/>
            <person name="Marletaz F."/>
            <person name="Cho S.-J."/>
            <person name="Edsinger-Gonzales E."/>
            <person name="Havlak P."/>
            <person name="Kuo D.-H."/>
            <person name="Larsson T."/>
            <person name="Lv J."/>
            <person name="Arendt D."/>
            <person name="Savage R."/>
            <person name="Osoegawa K."/>
            <person name="de Jong P."/>
            <person name="Lindberg D.R."/>
            <person name="Seaver E.C."/>
            <person name="Weisblat D.A."/>
            <person name="Putnam N.H."/>
            <person name="Grigoriev I.V."/>
            <person name="Rokhsar D.S."/>
        </authorList>
    </citation>
    <scope>NUCLEOTIDE SEQUENCE</scope>
    <source>
        <strain evidence="6">I ESC-2004</strain>
    </source>
</reference>
<feature type="region of interest" description="Disordered" evidence="3">
    <location>
        <begin position="562"/>
        <end position="610"/>
    </location>
</feature>
<feature type="compositionally biased region" description="Basic and acidic residues" evidence="3">
    <location>
        <begin position="586"/>
        <end position="597"/>
    </location>
</feature>
<feature type="coiled-coil region" evidence="2">
    <location>
        <begin position="383"/>
        <end position="410"/>
    </location>
</feature>
<dbReference type="Gene3D" id="6.10.250.3110">
    <property type="match status" value="1"/>
</dbReference>
<dbReference type="AlphaFoldDB" id="R7U2Y8"/>
<dbReference type="HOGENOM" id="CLU_434938_0_0_1"/>
<dbReference type="GO" id="GO:0000922">
    <property type="term" value="C:spindle pole"/>
    <property type="evidence" value="ECO:0007669"/>
    <property type="project" value="TreeGrafter"/>
</dbReference>
<feature type="coiled-coil region" evidence="2">
    <location>
        <begin position="180"/>
        <end position="320"/>
    </location>
</feature>
<evidence type="ECO:0000313" key="6">
    <source>
        <dbReference type="Proteomes" id="UP000014760"/>
    </source>
</evidence>
<dbReference type="GO" id="GO:0000132">
    <property type="term" value="P:establishment of mitotic spindle orientation"/>
    <property type="evidence" value="ECO:0007669"/>
    <property type="project" value="TreeGrafter"/>
</dbReference>
<dbReference type="GO" id="GO:0034501">
    <property type="term" value="P:protein localization to kinetochore"/>
    <property type="evidence" value="ECO:0007669"/>
    <property type="project" value="TreeGrafter"/>
</dbReference>
<dbReference type="STRING" id="283909.R7U2Y8"/>
<evidence type="ECO:0000256" key="1">
    <source>
        <dbReference type="ARBA" id="ARBA00023054"/>
    </source>
</evidence>
<sequence length="629" mass="72431">MWWWIPGIECLHALAAPFGDLLWALLIRSKFRPFKSSRWKETFCQTKKLRKLLNLPCITARAVLEKMTSLERQVEALTSELEEKENSLQLAAQIGKQLLQTNHELTAKFDQSSAENMVRIESLEQEIYIRDLKLEQRLHAERDLMEEVESLQKQICRMQEQHDATDTQHDSAERQLAKQMSGMQLELEKAQLTCAQVEQQNADLQSMLDDVRSQLKEALASMQESSPDEISQLLCLLQSVQSEKAELEAQLREVENARERSALELKSVKQSLSRHDEELDEVKSEATSYYNTLLKTREEIKELNMEMELLKMENQERGKKGNSLFSEVEDRRIEAEKELITFKVKYEALLKQHSMTREHLHKLNIQLAGLLQMCGGDADKRHVERLQEQLAKSSAQISEMAAKIRSYENQENIEVDYLKNFTPTNDGDNEARRTEFLVTLLKAKESELCDCRKEAAYQEFLRLAESQKLAKLESRLYYAERQRECLQGELIKMRLKVDELLIKYEPDSLQKPSTPTKEAEVETIPEDIPKAFDTAEDDAESEGGDEQIDADPFMQQMLELETAIKKSRPTPSASKGPSPNKQQRVTFKDVENEEKSENVAASCSQPKARQRVRKCVALKSSNPGECNQQ</sequence>
<protein>
    <recommendedName>
        <fullName evidence="7">Protein Spindly</fullName>
    </recommendedName>
</protein>
<reference evidence="4 6" key="2">
    <citation type="journal article" date="2013" name="Nature">
        <title>Insights into bilaterian evolution from three spiralian genomes.</title>
        <authorList>
            <person name="Simakov O."/>
            <person name="Marletaz F."/>
            <person name="Cho S.J."/>
            <person name="Edsinger-Gonzales E."/>
            <person name="Havlak P."/>
            <person name="Hellsten U."/>
            <person name="Kuo D.H."/>
            <person name="Larsson T."/>
            <person name="Lv J."/>
            <person name="Arendt D."/>
            <person name="Savage R."/>
            <person name="Osoegawa K."/>
            <person name="de Jong P."/>
            <person name="Grimwood J."/>
            <person name="Chapman J.A."/>
            <person name="Shapiro H."/>
            <person name="Aerts A."/>
            <person name="Otillar R.P."/>
            <person name="Terry A.Y."/>
            <person name="Boore J.L."/>
            <person name="Grigoriev I.V."/>
            <person name="Lindberg D.R."/>
            <person name="Seaver E.C."/>
            <person name="Weisblat D.A."/>
            <person name="Putnam N.H."/>
            <person name="Rokhsar D.S."/>
        </authorList>
    </citation>
    <scope>NUCLEOTIDE SEQUENCE</scope>
    <source>
        <strain evidence="4 6">I ESC-2004</strain>
    </source>
</reference>
<dbReference type="PANTHER" id="PTHR32123:SF9">
    <property type="entry name" value="PROTEIN SPINDLY"/>
    <property type="match status" value="1"/>
</dbReference>
<gene>
    <name evidence="4" type="ORF">CAPTEDRAFT_224200</name>
</gene>
<dbReference type="GO" id="GO:0007080">
    <property type="term" value="P:mitotic metaphase chromosome alignment"/>
    <property type="evidence" value="ECO:0007669"/>
    <property type="project" value="TreeGrafter"/>
</dbReference>
<dbReference type="EnsemblMetazoa" id="CapteT224200">
    <property type="protein sequence ID" value="CapteP224200"/>
    <property type="gene ID" value="CapteG224200"/>
</dbReference>
<evidence type="ECO:0008006" key="7">
    <source>
        <dbReference type="Google" id="ProtNLM"/>
    </source>
</evidence>
<evidence type="ECO:0000313" key="5">
    <source>
        <dbReference type="EnsemblMetazoa" id="CapteP224200"/>
    </source>
</evidence>
<evidence type="ECO:0000256" key="3">
    <source>
        <dbReference type="SAM" id="MobiDB-lite"/>
    </source>
</evidence>
<reference evidence="5" key="3">
    <citation type="submission" date="2015-06" db="UniProtKB">
        <authorList>
            <consortium name="EnsemblMetazoa"/>
        </authorList>
    </citation>
    <scope>IDENTIFICATION</scope>
</reference>
<dbReference type="Proteomes" id="UP000014760">
    <property type="component" value="Unassembled WGS sequence"/>
</dbReference>
<name>R7U2Y8_CAPTE</name>
<dbReference type="OMA" id="KQHAFTK"/>
<dbReference type="GO" id="GO:0000940">
    <property type="term" value="C:outer kinetochore"/>
    <property type="evidence" value="ECO:0007669"/>
    <property type="project" value="TreeGrafter"/>
</dbReference>
<feature type="region of interest" description="Disordered" evidence="3">
    <location>
        <begin position="508"/>
        <end position="529"/>
    </location>
</feature>
<dbReference type="EMBL" id="KB305766">
    <property type="protein sequence ID" value="ELU00715.1"/>
    <property type="molecule type" value="Genomic_DNA"/>
</dbReference>
<keyword evidence="6" id="KW-1185">Reference proteome</keyword>
<dbReference type="PANTHER" id="PTHR32123">
    <property type="entry name" value="BICD FAMILY-LIKE CARGO ADAPTER"/>
    <property type="match status" value="1"/>
</dbReference>
<proteinExistence type="predicted"/>
<dbReference type="EMBL" id="AMQN01001796">
    <property type="status" value="NOT_ANNOTATED_CDS"/>
    <property type="molecule type" value="Genomic_DNA"/>
</dbReference>
<dbReference type="OrthoDB" id="2121607at2759"/>
<accession>R7U2Y8</accession>
<evidence type="ECO:0000256" key="2">
    <source>
        <dbReference type="SAM" id="Coils"/>
    </source>
</evidence>
<dbReference type="InterPro" id="IPR051149">
    <property type="entry name" value="Spindly/BICDR_Dynein_Adapter"/>
</dbReference>
<keyword evidence="1 2" id="KW-0175">Coiled coil</keyword>
<organism evidence="4">
    <name type="scientific">Capitella teleta</name>
    <name type="common">Polychaete worm</name>
    <dbReference type="NCBI Taxonomy" id="283909"/>
    <lineage>
        <taxon>Eukaryota</taxon>
        <taxon>Metazoa</taxon>
        <taxon>Spiralia</taxon>
        <taxon>Lophotrochozoa</taxon>
        <taxon>Annelida</taxon>
        <taxon>Polychaeta</taxon>
        <taxon>Sedentaria</taxon>
        <taxon>Scolecida</taxon>
        <taxon>Capitellidae</taxon>
        <taxon>Capitella</taxon>
    </lineage>
</organism>
<evidence type="ECO:0000313" key="4">
    <source>
        <dbReference type="EMBL" id="ELU00715.1"/>
    </source>
</evidence>
<feature type="coiled-coil region" evidence="2">
    <location>
        <begin position="60"/>
        <end position="94"/>
    </location>
</feature>